<dbReference type="PANTHER" id="PTHR35010:SF2">
    <property type="entry name" value="BLL4672 PROTEIN"/>
    <property type="match status" value="1"/>
</dbReference>
<dbReference type="Pfam" id="PF17765">
    <property type="entry name" value="MLTR_LBD"/>
    <property type="match status" value="1"/>
</dbReference>
<dbReference type="Pfam" id="PF13560">
    <property type="entry name" value="HTH_31"/>
    <property type="match status" value="1"/>
</dbReference>
<dbReference type="RefSeq" id="WP_397018961.1">
    <property type="nucleotide sequence ID" value="NZ_JBITMB010000001.1"/>
</dbReference>
<name>A0ABW7ZY05_9ACTN</name>
<dbReference type="PANTHER" id="PTHR35010">
    <property type="entry name" value="BLL4672 PROTEIN-RELATED"/>
    <property type="match status" value="1"/>
</dbReference>
<dbReference type="Gene3D" id="3.30.450.180">
    <property type="match status" value="1"/>
</dbReference>
<gene>
    <name evidence="2" type="ORF">ACIBP5_05410</name>
</gene>
<keyword evidence="3" id="KW-1185">Reference proteome</keyword>
<dbReference type="Gene3D" id="1.10.260.40">
    <property type="entry name" value="lambda repressor-like DNA-binding domains"/>
    <property type="match status" value="1"/>
</dbReference>
<feature type="domain" description="HTH cro/C1-type" evidence="1">
    <location>
        <begin position="37"/>
        <end position="83"/>
    </location>
</feature>
<dbReference type="InterPro" id="IPR010982">
    <property type="entry name" value="Lambda_DNA-bd_dom_sf"/>
</dbReference>
<sequence length="302" mass="33844">MHDSRELLGQFLRERRARTTLSQAGLPARRSRRGSTLTQEDLAYATGYSIRTISALEQGAEHRPTPELLEAIASALRLSQDERNVLWFLANGTPPPEPQSAAEPDPALHRLVNALEPHPAYVTDGLWNFQNQNASFARWICDFTALPAGERTILHWFFLHEHSKHVAVEWEHEAMALMSLVRGRAMRSRRGHELTAVVNDICDRSPDARRIWAGGTDLLVQGPSRPMLFREPGYTDPRQPDDKNHHVQLTTTTLTPVREGESHRVLAFLLPDDYRTRTASSDVCLACHAAPQEGRGSTTADG</sequence>
<dbReference type="EMBL" id="JBITMB010000001">
    <property type="protein sequence ID" value="MFI7439388.1"/>
    <property type="molecule type" value="Genomic_DNA"/>
</dbReference>
<dbReference type="CDD" id="cd00093">
    <property type="entry name" value="HTH_XRE"/>
    <property type="match status" value="1"/>
</dbReference>
<dbReference type="SMART" id="SM00530">
    <property type="entry name" value="HTH_XRE"/>
    <property type="match status" value="1"/>
</dbReference>
<dbReference type="PROSITE" id="PS50943">
    <property type="entry name" value="HTH_CROC1"/>
    <property type="match status" value="1"/>
</dbReference>
<evidence type="ECO:0000313" key="2">
    <source>
        <dbReference type="EMBL" id="MFI7439388.1"/>
    </source>
</evidence>
<dbReference type="Proteomes" id="UP001612928">
    <property type="component" value="Unassembled WGS sequence"/>
</dbReference>
<dbReference type="InterPro" id="IPR041413">
    <property type="entry name" value="MLTR_LBD"/>
</dbReference>
<organism evidence="2 3">
    <name type="scientific">Nonomuraea indica</name>
    <dbReference type="NCBI Taxonomy" id="1581193"/>
    <lineage>
        <taxon>Bacteria</taxon>
        <taxon>Bacillati</taxon>
        <taxon>Actinomycetota</taxon>
        <taxon>Actinomycetes</taxon>
        <taxon>Streptosporangiales</taxon>
        <taxon>Streptosporangiaceae</taxon>
        <taxon>Nonomuraea</taxon>
    </lineage>
</organism>
<comment type="caution">
    <text evidence="2">The sequence shown here is derived from an EMBL/GenBank/DDBJ whole genome shotgun (WGS) entry which is preliminary data.</text>
</comment>
<evidence type="ECO:0000313" key="3">
    <source>
        <dbReference type="Proteomes" id="UP001612928"/>
    </source>
</evidence>
<accession>A0ABW7ZY05</accession>
<dbReference type="InterPro" id="IPR001387">
    <property type="entry name" value="Cro/C1-type_HTH"/>
</dbReference>
<reference evidence="2 3" key="1">
    <citation type="submission" date="2024-10" db="EMBL/GenBank/DDBJ databases">
        <title>The Natural Products Discovery Center: Release of the First 8490 Sequenced Strains for Exploring Actinobacteria Biosynthetic Diversity.</title>
        <authorList>
            <person name="Kalkreuter E."/>
            <person name="Kautsar S.A."/>
            <person name="Yang D."/>
            <person name="Bader C.D."/>
            <person name="Teijaro C.N."/>
            <person name="Fluegel L."/>
            <person name="Davis C.M."/>
            <person name="Simpson J.R."/>
            <person name="Lauterbach L."/>
            <person name="Steele A.D."/>
            <person name="Gui C."/>
            <person name="Meng S."/>
            <person name="Li G."/>
            <person name="Viehrig K."/>
            <person name="Ye F."/>
            <person name="Su P."/>
            <person name="Kiefer A.F."/>
            <person name="Nichols A."/>
            <person name="Cepeda A.J."/>
            <person name="Yan W."/>
            <person name="Fan B."/>
            <person name="Jiang Y."/>
            <person name="Adhikari A."/>
            <person name="Zheng C.-J."/>
            <person name="Schuster L."/>
            <person name="Cowan T.M."/>
            <person name="Smanski M.J."/>
            <person name="Chevrette M.G."/>
            <person name="De Carvalho L.P.S."/>
            <person name="Shen B."/>
        </authorList>
    </citation>
    <scope>NUCLEOTIDE SEQUENCE [LARGE SCALE GENOMIC DNA]</scope>
    <source>
        <strain evidence="2 3">NPDC049503</strain>
    </source>
</reference>
<proteinExistence type="predicted"/>
<protein>
    <submittedName>
        <fullName evidence="2">Helix-turn-helix domain-containing protein</fullName>
    </submittedName>
</protein>
<evidence type="ECO:0000259" key="1">
    <source>
        <dbReference type="PROSITE" id="PS50943"/>
    </source>
</evidence>
<dbReference type="SUPFAM" id="SSF47413">
    <property type="entry name" value="lambda repressor-like DNA-binding domains"/>
    <property type="match status" value="1"/>
</dbReference>